<sequence>MRNEVVKKEPANINTTTVQPTPTATVYGMPAYADRAAAVGEVHARPHLLLQAPRGILQLSFMTEGDQARDQMAMSELSHRFGVAEPDHATPLHGVTWDEGDLHCEKHTEFSTYLWCASLDSKTGEPCGENPFKHGFVPPGPVVSGIRLRLLPWMPETEKEADRFDPASLCYSLVENGSAAILTDFRQDEDGLTQILILARDLTPARAGALAQRLLEIETYRTLALLSLPLTRSMTSELRRMESRLAAITDEMCTSLVERRDSDVLLSELTGLAAELEAGVAANLYRFGASRAYYEIVEERLAALSEVAVSGYSTWADFLQRRIAPAMRTCQSVKERQAKLSDKLTRAIALLRSWIDVELERQNRDLLASMNNRAKLQLRLQQTVEGLSVAAISYYVVSLLGYLLKGIPIVHDSVAPVMAVLVPAVMLTIWWIVRRIRHAHSDTAAEEKSS</sequence>
<dbReference type="RefSeq" id="WP_047280115.1">
    <property type="nucleotide sequence ID" value="NZ_UGUS01000002.1"/>
</dbReference>
<dbReference type="Pfam" id="PF11902">
    <property type="entry name" value="DUF3422"/>
    <property type="match status" value="1"/>
</dbReference>
<name>A0A379I781_PSEFL</name>
<keyword evidence="1" id="KW-0472">Membrane</keyword>
<dbReference type="InterPro" id="IPR021830">
    <property type="entry name" value="DUF3422"/>
</dbReference>
<organism evidence="2 3">
    <name type="scientific">Pseudomonas fluorescens</name>
    <dbReference type="NCBI Taxonomy" id="294"/>
    <lineage>
        <taxon>Bacteria</taxon>
        <taxon>Pseudomonadati</taxon>
        <taxon>Pseudomonadota</taxon>
        <taxon>Gammaproteobacteria</taxon>
        <taxon>Pseudomonadales</taxon>
        <taxon>Pseudomonadaceae</taxon>
        <taxon>Pseudomonas</taxon>
    </lineage>
</organism>
<evidence type="ECO:0000256" key="1">
    <source>
        <dbReference type="SAM" id="Phobius"/>
    </source>
</evidence>
<dbReference type="AlphaFoldDB" id="A0A379I781"/>
<reference evidence="2 3" key="1">
    <citation type="submission" date="2018-06" db="EMBL/GenBank/DDBJ databases">
        <authorList>
            <consortium name="Pathogen Informatics"/>
            <person name="Doyle S."/>
        </authorList>
    </citation>
    <scope>NUCLEOTIDE SEQUENCE [LARGE SCALE GENOMIC DNA]</scope>
    <source>
        <strain evidence="2 3">NCTC10392</strain>
    </source>
</reference>
<protein>
    <submittedName>
        <fullName evidence="2">Membrane-anchored protein</fullName>
    </submittedName>
</protein>
<keyword evidence="1" id="KW-1133">Transmembrane helix</keyword>
<evidence type="ECO:0000313" key="3">
    <source>
        <dbReference type="Proteomes" id="UP000255125"/>
    </source>
</evidence>
<dbReference type="OrthoDB" id="9767470at2"/>
<proteinExistence type="predicted"/>
<dbReference type="EMBL" id="UGUS01000002">
    <property type="protein sequence ID" value="SUD28362.1"/>
    <property type="molecule type" value="Genomic_DNA"/>
</dbReference>
<feature type="transmembrane region" description="Helical" evidence="1">
    <location>
        <begin position="415"/>
        <end position="433"/>
    </location>
</feature>
<keyword evidence="1" id="KW-0812">Transmembrane</keyword>
<feature type="transmembrane region" description="Helical" evidence="1">
    <location>
        <begin position="383"/>
        <end position="403"/>
    </location>
</feature>
<evidence type="ECO:0000313" key="2">
    <source>
        <dbReference type="EMBL" id="SUD28362.1"/>
    </source>
</evidence>
<dbReference type="Proteomes" id="UP000255125">
    <property type="component" value="Unassembled WGS sequence"/>
</dbReference>
<accession>A0A379I781</accession>
<gene>
    <name evidence="2" type="ORF">NCTC10392_00802</name>
</gene>